<gene>
    <name evidence="3" type="ORF">GCM10022399_08530</name>
</gene>
<feature type="compositionally biased region" description="Polar residues" evidence="1">
    <location>
        <begin position="1"/>
        <end position="12"/>
    </location>
</feature>
<dbReference type="PANTHER" id="PTHR48125:SF12">
    <property type="entry name" value="AT HOOK TRANSCRIPTION FACTOR FAMILY-RELATED"/>
    <property type="match status" value="1"/>
</dbReference>
<proteinExistence type="predicted"/>
<dbReference type="Proteomes" id="UP001501468">
    <property type="component" value="Unassembled WGS sequence"/>
</dbReference>
<evidence type="ECO:0000313" key="4">
    <source>
        <dbReference type="Proteomes" id="UP001501468"/>
    </source>
</evidence>
<dbReference type="EMBL" id="BAABDC010000001">
    <property type="protein sequence ID" value="GAA3694264.1"/>
    <property type="molecule type" value="Genomic_DNA"/>
</dbReference>
<protein>
    <recommendedName>
        <fullName evidence="5">DUF4389 domain-containing protein</fullName>
    </recommendedName>
</protein>
<accession>A0ABP7CTC7</accession>
<feature type="transmembrane region" description="Helical" evidence="2">
    <location>
        <begin position="312"/>
        <end position="342"/>
    </location>
</feature>
<feature type="region of interest" description="Disordered" evidence="1">
    <location>
        <begin position="503"/>
        <end position="553"/>
    </location>
</feature>
<dbReference type="RefSeq" id="WP_344941994.1">
    <property type="nucleotide sequence ID" value="NZ_BAABDC010000001.1"/>
</dbReference>
<name>A0ABP7CTC7_9MICO</name>
<feature type="compositionally biased region" description="Pro residues" evidence="1">
    <location>
        <begin position="509"/>
        <end position="520"/>
    </location>
</feature>
<feature type="transmembrane region" description="Helical" evidence="2">
    <location>
        <begin position="28"/>
        <end position="58"/>
    </location>
</feature>
<feature type="region of interest" description="Disordered" evidence="1">
    <location>
        <begin position="1"/>
        <end position="21"/>
    </location>
</feature>
<evidence type="ECO:0000256" key="1">
    <source>
        <dbReference type="SAM" id="MobiDB-lite"/>
    </source>
</evidence>
<evidence type="ECO:0000256" key="2">
    <source>
        <dbReference type="SAM" id="Phobius"/>
    </source>
</evidence>
<feature type="transmembrane region" description="Helical" evidence="2">
    <location>
        <begin position="410"/>
        <end position="432"/>
    </location>
</feature>
<evidence type="ECO:0008006" key="5">
    <source>
        <dbReference type="Google" id="ProtNLM"/>
    </source>
</evidence>
<feature type="transmembrane region" description="Helical" evidence="2">
    <location>
        <begin position="219"/>
        <end position="244"/>
    </location>
</feature>
<organism evidence="3 4">
    <name type="scientific">Terrabacter ginsenosidimutans</name>
    <dbReference type="NCBI Taxonomy" id="490575"/>
    <lineage>
        <taxon>Bacteria</taxon>
        <taxon>Bacillati</taxon>
        <taxon>Actinomycetota</taxon>
        <taxon>Actinomycetes</taxon>
        <taxon>Micrococcales</taxon>
        <taxon>Intrasporangiaceae</taxon>
        <taxon>Terrabacter</taxon>
    </lineage>
</organism>
<comment type="caution">
    <text evidence="3">The sequence shown here is derived from an EMBL/GenBank/DDBJ whole genome shotgun (WGS) entry which is preliminary data.</text>
</comment>
<reference evidence="4" key="1">
    <citation type="journal article" date="2019" name="Int. J. Syst. Evol. Microbiol.">
        <title>The Global Catalogue of Microorganisms (GCM) 10K type strain sequencing project: providing services to taxonomists for standard genome sequencing and annotation.</title>
        <authorList>
            <consortium name="The Broad Institute Genomics Platform"/>
            <consortium name="The Broad Institute Genome Sequencing Center for Infectious Disease"/>
            <person name="Wu L."/>
            <person name="Ma J."/>
        </authorList>
    </citation>
    <scope>NUCLEOTIDE SEQUENCE [LARGE SCALE GENOMIC DNA]</scope>
    <source>
        <strain evidence="4">JCM 17125</strain>
    </source>
</reference>
<sequence>MTTTNVPPTTGPSGVPAPGRSHPNGGRLVALIIGCLLILPGVGLLFGGAAIGITYAVARDSAGYLSLTMPVLSSSSPAITAGDAVVSTSSDVPSWVLDRLQLDVRMTARPLESGKTVFLGIAPASDLSTYLAGVAHDQVVGITDPRSDGGRTAVLRATPGADRAPAPTSQTFWTASATGAGQQQLTWRVTGGQWAAVIMNADGSSGVAVASSIGVRAGFLLPLALLMLGLGLVVTGGAVALIIIGANGSRPPAPSTPAAPPVPADATGASAAVPMAATAPAAWQPHPRAVSPVALDARLDEPLSRWLWLVKWFLAIPHFFVLGFLWIAFSVVSILAFFAILFTGRYPRGLFEFNLGVLQWSWRVSYYCSNGGLGTDRYPPFSLGPEPDYPARLDIAYPERLSRGLVLVKWWLLAIPHYIIVGVLVGGGTWAWEQSRYGNAHLEVFGGGLLGLLVLIAGLSLLFAGHYPRALFDLVVGLNRWVYRVIAYAALMTDVYPPFQLDEGGAEVPPGPPPPPPPIPTDRVEPVEGAAPVEGAESSEPGHPAEPPRQLTG</sequence>
<dbReference type="PANTHER" id="PTHR48125">
    <property type="entry name" value="LP07818P1"/>
    <property type="match status" value="1"/>
</dbReference>
<keyword evidence="2" id="KW-0812">Transmembrane</keyword>
<dbReference type="Pfam" id="PF14333">
    <property type="entry name" value="DUF4389"/>
    <property type="match status" value="2"/>
</dbReference>
<keyword evidence="2" id="KW-1133">Transmembrane helix</keyword>
<keyword evidence="2" id="KW-0472">Membrane</keyword>
<evidence type="ECO:0000313" key="3">
    <source>
        <dbReference type="EMBL" id="GAA3694264.1"/>
    </source>
</evidence>
<feature type="transmembrane region" description="Helical" evidence="2">
    <location>
        <begin position="444"/>
        <end position="464"/>
    </location>
</feature>
<keyword evidence="4" id="KW-1185">Reference proteome</keyword>
<dbReference type="InterPro" id="IPR025498">
    <property type="entry name" value="DUF4389"/>
</dbReference>